<sequence>MAVVLSFSWPGATPEQYDAVRDVVHWEEDTPHGAVLHVAWFDADGLRITDVWDTEEDFTRFMQERLAPAVEKVGVPGQPEVSFTTMHRRFVAPGVSGASS</sequence>
<dbReference type="EMBL" id="QKYN01000036">
    <property type="protein sequence ID" value="RAG85912.1"/>
    <property type="molecule type" value="Genomic_DNA"/>
</dbReference>
<dbReference type="AlphaFoldDB" id="A0A2X0ILC2"/>
<organism evidence="1 2">
    <name type="scientific">Streptacidiphilus pinicola</name>
    <dbReference type="NCBI Taxonomy" id="2219663"/>
    <lineage>
        <taxon>Bacteria</taxon>
        <taxon>Bacillati</taxon>
        <taxon>Actinomycetota</taxon>
        <taxon>Actinomycetes</taxon>
        <taxon>Kitasatosporales</taxon>
        <taxon>Streptomycetaceae</taxon>
        <taxon>Streptacidiphilus</taxon>
    </lineage>
</organism>
<dbReference type="RefSeq" id="WP_111500352.1">
    <property type="nucleotide sequence ID" value="NZ_QKYN01000036.1"/>
</dbReference>
<proteinExistence type="predicted"/>
<evidence type="ECO:0000313" key="2">
    <source>
        <dbReference type="Proteomes" id="UP000248889"/>
    </source>
</evidence>
<dbReference type="OrthoDB" id="1550900at2"/>
<evidence type="ECO:0000313" key="1">
    <source>
        <dbReference type="EMBL" id="RAG85912.1"/>
    </source>
</evidence>
<dbReference type="Proteomes" id="UP000248889">
    <property type="component" value="Unassembled WGS sequence"/>
</dbReference>
<comment type="caution">
    <text evidence="1">The sequence shown here is derived from an EMBL/GenBank/DDBJ whole genome shotgun (WGS) entry which is preliminary data.</text>
</comment>
<accession>A0A2X0ILC2</accession>
<protein>
    <recommendedName>
        <fullName evidence="3">ABM domain-containing protein</fullName>
    </recommendedName>
</protein>
<reference evidence="1 2" key="1">
    <citation type="submission" date="2018-06" db="EMBL/GenBank/DDBJ databases">
        <title>Streptacidiphilus pinicola sp. nov., isolated from pine grove soil.</title>
        <authorList>
            <person name="Roh S.G."/>
            <person name="Park S."/>
            <person name="Kim M.-K."/>
            <person name="Yun B.-R."/>
            <person name="Park J."/>
            <person name="Kim M.J."/>
            <person name="Kim Y.S."/>
            <person name="Kim S.B."/>
        </authorList>
    </citation>
    <scope>NUCLEOTIDE SEQUENCE [LARGE SCALE GENOMIC DNA]</scope>
    <source>
        <strain evidence="1 2">MMS16-CNU450</strain>
    </source>
</reference>
<gene>
    <name evidence="1" type="ORF">DN069_09040</name>
</gene>
<keyword evidence="2" id="KW-1185">Reference proteome</keyword>
<name>A0A2X0ILC2_9ACTN</name>
<evidence type="ECO:0008006" key="3">
    <source>
        <dbReference type="Google" id="ProtNLM"/>
    </source>
</evidence>